<dbReference type="GO" id="GO:0005524">
    <property type="term" value="F:ATP binding"/>
    <property type="evidence" value="ECO:0007669"/>
    <property type="project" value="InterPro"/>
</dbReference>
<name>A0A2C6KYK0_9APIC</name>
<dbReference type="PANTHER" id="PTHR43394:SF1">
    <property type="entry name" value="ATP-BINDING CASSETTE SUB-FAMILY B MEMBER 10, MITOCHONDRIAL"/>
    <property type="match status" value="1"/>
</dbReference>
<proteinExistence type="predicted"/>
<dbReference type="GO" id="GO:0090374">
    <property type="term" value="P:oligopeptide export from mitochondrion"/>
    <property type="evidence" value="ECO:0007669"/>
    <property type="project" value="TreeGrafter"/>
</dbReference>
<comment type="caution">
    <text evidence="7">The sequence shown here is derived from an EMBL/GenBank/DDBJ whole genome shotgun (WGS) entry which is preliminary data.</text>
</comment>
<evidence type="ECO:0000256" key="4">
    <source>
        <dbReference type="ARBA" id="ARBA00023136"/>
    </source>
</evidence>
<dbReference type="InterPro" id="IPR039421">
    <property type="entry name" value="Type_1_exporter"/>
</dbReference>
<dbReference type="Gene3D" id="1.20.1560.10">
    <property type="entry name" value="ABC transporter type 1, transmembrane domain"/>
    <property type="match status" value="1"/>
</dbReference>
<dbReference type="RefSeq" id="XP_067922561.1">
    <property type="nucleotide sequence ID" value="XM_068065463.1"/>
</dbReference>
<keyword evidence="4 6" id="KW-0472">Membrane</keyword>
<evidence type="ECO:0000256" key="3">
    <source>
        <dbReference type="ARBA" id="ARBA00022989"/>
    </source>
</evidence>
<evidence type="ECO:0000313" key="7">
    <source>
        <dbReference type="EMBL" id="PHJ20876.1"/>
    </source>
</evidence>
<keyword evidence="2 6" id="KW-0812">Transmembrane</keyword>
<comment type="subcellular location">
    <subcellularLocation>
        <location evidence="1">Membrane</location>
        <topology evidence="1">Multi-pass membrane protein</topology>
    </subcellularLocation>
</comment>
<feature type="transmembrane region" description="Helical" evidence="6">
    <location>
        <begin position="227"/>
        <end position="252"/>
    </location>
</feature>
<protein>
    <submittedName>
        <fullName evidence="7">Abc transporter transmembrane region domain-containing protein</fullName>
    </submittedName>
</protein>
<gene>
    <name evidence="7" type="ORF">CSUI_005286</name>
</gene>
<sequence>MIRKPSILILDEATSALDTVSERVVQEALDKLIEHTRATTIIVAHRLSTIRNADQIIVLDASKTESSQVVQIGNHHTLMQDKDGLYYQLVQSQIMSVETEAKVKGDDPPTVYENDLTGDSIRDQISKHLSVLSSRKSASSSVLANSGTLVMHAESSSHGQSLHPSSTHGKTGRSVVHPASTVKEEEKPLAPAYSRGREYEGEGIFKKMRRRLSTFLQIRTLSYLKPWTLLCLVALIAAVCAGALYPLFGVIFSKFTKVYFYPDPHKIRHD</sequence>
<evidence type="ECO:0000256" key="1">
    <source>
        <dbReference type="ARBA" id="ARBA00004141"/>
    </source>
</evidence>
<dbReference type="VEuPathDB" id="ToxoDB:CSUI_005286"/>
<feature type="non-terminal residue" evidence="7">
    <location>
        <position position="270"/>
    </location>
</feature>
<dbReference type="InterPro" id="IPR036640">
    <property type="entry name" value="ABC1_TM_sf"/>
</dbReference>
<dbReference type="InterPro" id="IPR027417">
    <property type="entry name" value="P-loop_NTPase"/>
</dbReference>
<dbReference type="GeneID" id="94428674"/>
<feature type="region of interest" description="Disordered" evidence="5">
    <location>
        <begin position="154"/>
        <end position="181"/>
    </location>
</feature>
<dbReference type="PANTHER" id="PTHR43394">
    <property type="entry name" value="ATP-DEPENDENT PERMEASE MDL1, MITOCHONDRIAL"/>
    <property type="match status" value="1"/>
</dbReference>
<dbReference type="SUPFAM" id="SSF52540">
    <property type="entry name" value="P-loop containing nucleoside triphosphate hydrolases"/>
    <property type="match status" value="1"/>
</dbReference>
<reference evidence="7 8" key="1">
    <citation type="journal article" date="2017" name="Int. J. Parasitol.">
        <title>The genome of the protozoan parasite Cystoisospora suis and a reverse vaccinology approach to identify vaccine candidates.</title>
        <authorList>
            <person name="Palmieri N."/>
            <person name="Shrestha A."/>
            <person name="Ruttkowski B."/>
            <person name="Beck T."/>
            <person name="Vogl C."/>
            <person name="Tomley F."/>
            <person name="Blake D.P."/>
            <person name="Joachim A."/>
        </authorList>
    </citation>
    <scope>NUCLEOTIDE SEQUENCE [LARGE SCALE GENOMIC DNA]</scope>
    <source>
        <strain evidence="7 8">Wien I</strain>
    </source>
</reference>
<dbReference type="GO" id="GO:0005743">
    <property type="term" value="C:mitochondrial inner membrane"/>
    <property type="evidence" value="ECO:0007669"/>
    <property type="project" value="TreeGrafter"/>
</dbReference>
<dbReference type="EMBL" id="MIGC01002562">
    <property type="protein sequence ID" value="PHJ20876.1"/>
    <property type="molecule type" value="Genomic_DNA"/>
</dbReference>
<accession>A0A2C6KYK0</accession>
<organism evidence="7 8">
    <name type="scientific">Cystoisospora suis</name>
    <dbReference type="NCBI Taxonomy" id="483139"/>
    <lineage>
        <taxon>Eukaryota</taxon>
        <taxon>Sar</taxon>
        <taxon>Alveolata</taxon>
        <taxon>Apicomplexa</taxon>
        <taxon>Conoidasida</taxon>
        <taxon>Coccidia</taxon>
        <taxon>Eucoccidiorida</taxon>
        <taxon>Eimeriorina</taxon>
        <taxon>Sarcocystidae</taxon>
        <taxon>Cystoisospora</taxon>
    </lineage>
</organism>
<dbReference type="GO" id="GO:0015421">
    <property type="term" value="F:ABC-type oligopeptide transporter activity"/>
    <property type="evidence" value="ECO:0007669"/>
    <property type="project" value="TreeGrafter"/>
</dbReference>
<dbReference type="OrthoDB" id="6500128at2759"/>
<evidence type="ECO:0000256" key="2">
    <source>
        <dbReference type="ARBA" id="ARBA00022692"/>
    </source>
</evidence>
<evidence type="ECO:0000256" key="6">
    <source>
        <dbReference type="SAM" id="Phobius"/>
    </source>
</evidence>
<dbReference type="Proteomes" id="UP000221165">
    <property type="component" value="Unassembled WGS sequence"/>
</dbReference>
<keyword evidence="3 6" id="KW-1133">Transmembrane helix</keyword>
<dbReference type="AlphaFoldDB" id="A0A2C6KYK0"/>
<keyword evidence="8" id="KW-1185">Reference proteome</keyword>
<evidence type="ECO:0000313" key="8">
    <source>
        <dbReference type="Proteomes" id="UP000221165"/>
    </source>
</evidence>
<feature type="compositionally biased region" description="Low complexity" evidence="5">
    <location>
        <begin position="156"/>
        <end position="166"/>
    </location>
</feature>
<evidence type="ECO:0000256" key="5">
    <source>
        <dbReference type="SAM" id="MobiDB-lite"/>
    </source>
</evidence>
<dbReference type="Gene3D" id="3.40.50.300">
    <property type="entry name" value="P-loop containing nucleotide triphosphate hydrolases"/>
    <property type="match status" value="1"/>
</dbReference>